<keyword evidence="2" id="KW-1185">Reference proteome</keyword>
<evidence type="ECO:0000313" key="1">
    <source>
        <dbReference type="EMBL" id="GEO21053.1"/>
    </source>
</evidence>
<proteinExistence type="predicted"/>
<dbReference type="Pfam" id="PF17170">
    <property type="entry name" value="DUF5128"/>
    <property type="match status" value="1"/>
</dbReference>
<organism evidence="1 2">
    <name type="scientific">Cyclobacterium qasimii</name>
    <dbReference type="NCBI Taxonomy" id="1350429"/>
    <lineage>
        <taxon>Bacteria</taxon>
        <taxon>Pseudomonadati</taxon>
        <taxon>Bacteroidota</taxon>
        <taxon>Cytophagia</taxon>
        <taxon>Cytophagales</taxon>
        <taxon>Cyclobacteriaceae</taxon>
        <taxon>Cyclobacterium</taxon>
    </lineage>
</organism>
<gene>
    <name evidence="1" type="ORF">CQA01_15870</name>
</gene>
<sequence>MKRTLFIAFSVSLLVVSCKESVKEEIETNPLELSIAMEEIQPAYDFSKSELIPLESNDLSLVGAIDKMIVEKDKIFLLDKEITKSVFCFSTVGKFLFKINNIGEGEGKFSKPFDLNLFNESIQILDVIQRKILVFDLKGNFKNEKPVPFEEQIVNFFPIDQDLTAYHMDGRSFGSEETDFIRVSDNRDSTFSIQGVSDIGSTDAYQIPIEFSGHNGNVRFLHAWTDTIYNISEKGIEAEFILNFGADRLDEKVKKLPLMDMRKYIMENPYVFNAANLVENEEYLSFQWTRSKAGYANSEDQTYVSYFKKSTGALFHFPLVENWQGNLNLQGPLYGAENWFFGYLNYEDWTKLSEELRDELIKQNPKVNTEYLDAGNPIVVKYRLKEE</sequence>
<dbReference type="Proteomes" id="UP000321301">
    <property type="component" value="Unassembled WGS sequence"/>
</dbReference>
<reference evidence="1 2" key="1">
    <citation type="submission" date="2019-07" db="EMBL/GenBank/DDBJ databases">
        <title>Whole genome shotgun sequence of Cyclobacterium qasimii NBRC 106168.</title>
        <authorList>
            <person name="Hosoyama A."/>
            <person name="Uohara A."/>
            <person name="Ohji S."/>
            <person name="Ichikawa N."/>
        </authorList>
    </citation>
    <scope>NUCLEOTIDE SEQUENCE [LARGE SCALE GENOMIC DNA]</scope>
    <source>
        <strain evidence="1 2">NBRC 106168</strain>
    </source>
</reference>
<dbReference type="AlphaFoldDB" id="A0A512CA24"/>
<dbReference type="RefSeq" id="WP_020889737.1">
    <property type="nucleotide sequence ID" value="NZ_BJYV01000006.1"/>
</dbReference>
<name>A0A512CA24_9BACT</name>
<comment type="caution">
    <text evidence="1">The sequence shown here is derived from an EMBL/GenBank/DDBJ whole genome shotgun (WGS) entry which is preliminary data.</text>
</comment>
<dbReference type="PROSITE" id="PS51257">
    <property type="entry name" value="PROKAR_LIPOPROTEIN"/>
    <property type="match status" value="1"/>
</dbReference>
<evidence type="ECO:0008006" key="3">
    <source>
        <dbReference type="Google" id="ProtNLM"/>
    </source>
</evidence>
<dbReference type="EMBL" id="BJYV01000006">
    <property type="protein sequence ID" value="GEO21053.1"/>
    <property type="molecule type" value="Genomic_DNA"/>
</dbReference>
<protein>
    <recommendedName>
        <fullName evidence="3">6-bladed beta-propeller</fullName>
    </recommendedName>
</protein>
<accession>A0A512CA24</accession>
<evidence type="ECO:0000313" key="2">
    <source>
        <dbReference type="Proteomes" id="UP000321301"/>
    </source>
</evidence>